<accession>A0A7I8WFL8</accession>
<organism evidence="3 4">
    <name type="scientific">Dimorphilus gyrociliatus</name>
    <dbReference type="NCBI Taxonomy" id="2664684"/>
    <lineage>
        <taxon>Eukaryota</taxon>
        <taxon>Metazoa</taxon>
        <taxon>Spiralia</taxon>
        <taxon>Lophotrochozoa</taxon>
        <taxon>Annelida</taxon>
        <taxon>Polychaeta</taxon>
        <taxon>Polychaeta incertae sedis</taxon>
        <taxon>Dinophilidae</taxon>
        <taxon>Dimorphilus</taxon>
    </lineage>
</organism>
<keyword evidence="1" id="KW-1133">Transmembrane helix</keyword>
<dbReference type="Proteomes" id="UP000549394">
    <property type="component" value="Unassembled WGS sequence"/>
</dbReference>
<feature type="domain" description="EGF-like" evidence="2">
    <location>
        <begin position="1298"/>
        <end position="1338"/>
    </location>
</feature>
<keyword evidence="4" id="KW-1185">Reference proteome</keyword>
<feature type="domain" description="EGF-like" evidence="2">
    <location>
        <begin position="1339"/>
        <end position="1371"/>
    </location>
</feature>
<feature type="domain" description="EGF-like" evidence="2">
    <location>
        <begin position="217"/>
        <end position="262"/>
    </location>
</feature>
<feature type="domain" description="EGF-like" evidence="2">
    <location>
        <begin position="940"/>
        <end position="975"/>
    </location>
</feature>
<feature type="domain" description="EGF-like" evidence="2">
    <location>
        <begin position="860"/>
        <end position="899"/>
    </location>
</feature>
<feature type="domain" description="EGF-like" evidence="2">
    <location>
        <begin position="443"/>
        <end position="473"/>
    </location>
</feature>
<comment type="caution">
    <text evidence="3">The sequence shown here is derived from an EMBL/GenBank/DDBJ whole genome shotgun (WGS) entry which is preliminary data.</text>
</comment>
<feature type="domain" description="EGF-like" evidence="2">
    <location>
        <begin position="1122"/>
        <end position="1157"/>
    </location>
</feature>
<dbReference type="EMBL" id="CAJFCJ010000095">
    <property type="protein sequence ID" value="CAD5126863.1"/>
    <property type="molecule type" value="Genomic_DNA"/>
</dbReference>
<dbReference type="PANTHER" id="PTHR23275:SF100">
    <property type="entry name" value="EGF-LIKE DOMAIN-CONTAINING PROTEIN"/>
    <property type="match status" value="1"/>
</dbReference>
<name>A0A7I8WFL8_9ANNE</name>
<feature type="domain" description="EGF-like" evidence="2">
    <location>
        <begin position="1229"/>
        <end position="1261"/>
    </location>
</feature>
<evidence type="ECO:0000256" key="1">
    <source>
        <dbReference type="SAM" id="Phobius"/>
    </source>
</evidence>
<keyword evidence="1" id="KW-0472">Membrane</keyword>
<feature type="domain" description="EGF-like" evidence="2">
    <location>
        <begin position="1158"/>
        <end position="1190"/>
    </location>
</feature>
<dbReference type="SUPFAM" id="SSF57184">
    <property type="entry name" value="Growth factor receptor domain"/>
    <property type="match status" value="3"/>
</dbReference>
<feature type="domain" description="EGF-like" evidence="2">
    <location>
        <begin position="1191"/>
        <end position="1228"/>
    </location>
</feature>
<dbReference type="InterPro" id="IPR009030">
    <property type="entry name" value="Growth_fac_rcpt_cys_sf"/>
</dbReference>
<dbReference type="InterPro" id="IPR006212">
    <property type="entry name" value="Furin_repeat"/>
</dbReference>
<protein>
    <submittedName>
        <fullName evidence="3">DgyrCDS14891</fullName>
    </submittedName>
</protein>
<dbReference type="SMART" id="SM00181">
    <property type="entry name" value="EGF"/>
    <property type="match status" value="13"/>
</dbReference>
<evidence type="ECO:0000313" key="3">
    <source>
        <dbReference type="EMBL" id="CAD5126863.1"/>
    </source>
</evidence>
<feature type="domain" description="EGF-like" evidence="2">
    <location>
        <begin position="813"/>
        <end position="859"/>
    </location>
</feature>
<dbReference type="OrthoDB" id="27819at2759"/>
<feature type="domain" description="EGF-like" evidence="2">
    <location>
        <begin position="1262"/>
        <end position="1297"/>
    </location>
</feature>
<feature type="transmembrane region" description="Helical" evidence="1">
    <location>
        <begin position="1474"/>
        <end position="1491"/>
    </location>
</feature>
<dbReference type="PANTHER" id="PTHR23275">
    <property type="entry name" value="CABRIOLET.-RELATED"/>
    <property type="match status" value="1"/>
</dbReference>
<keyword evidence="1" id="KW-0812">Transmembrane</keyword>
<reference evidence="3 4" key="1">
    <citation type="submission" date="2020-08" db="EMBL/GenBank/DDBJ databases">
        <authorList>
            <person name="Hejnol A."/>
        </authorList>
    </citation>
    <scope>NUCLEOTIDE SEQUENCE [LARGE SCALE GENOMIC DNA]</scope>
</reference>
<evidence type="ECO:0000313" key="4">
    <source>
        <dbReference type="Proteomes" id="UP000549394"/>
    </source>
</evidence>
<feature type="domain" description="EGF-like" evidence="2">
    <location>
        <begin position="976"/>
        <end position="1009"/>
    </location>
</feature>
<sequence>MINYTLLQSITCDKCPDNCLECDVVNSKLICKDGKCSPKYVRNSDKLCSKCPDNCVDCTWNWAKARTECRGTASTHFCIERENGRSWGLKNDGTCVPCPTNCNKCYFEDDSSPIPVCYPSMCQKKFTFDDETGTCVQCPNGCDYCKKRSTGLTCLACSENFAPKYGTLSTIESCEACSIANCDYCEIVSNAVQCMRSPCGNKSPNSNSKMFSFTSGTCSESCKDNTLCTSGSIVDENGSCFCRSCSEGSTLILFGPNAGVCKNCGLNCADCQLNSDKTDVECKTCIGSTQWVDIEIGGTLSRGCYDCGEARLQCKRFERFGSSPDYKCRCKANECIGDQTNSTEYTVFQESNTPSTPFQKCKACSEEFPNAVQCTKVSGSTPTPGVKVCQSGYEKDTGVIPTTCQKIGEWCVTWSLPNSVSTQEVTCTKCANGAFLNSTKCQPCPDRCSECIMIDLVLVCLACSNGNSGMDCASPSNVCDSASIDFCEEKWNMAPSGSTPNCYCSKCLPTYAANNFYSYKVLNVGSCTAFPFDKSVVGCYQMATLTDTLKCAKCLNSFVLTAMGSCLPAISSCKDGFSYAFNNVNASCNVLLPHHVKSGDIYPVPLSNQGGQQCQGYFAKSGTFSPSLARCSGCTTGYILDTSNPEKYECVACNGISLLNCKFAVVSDGTCLCGRCSEAGEGKHYLKHPIDPGCVEIADIANCNAYTMKLNEGVYIAVCSECSAGQIVAKNGLSCLQCGTCNGGINKLNSVGDACECTCPLTGSIINSDLNACIDCSSDKIANCTEFMLVNDICKCSQCAQNYIIKDDTECIDCESGEGGAKCIECNLAAGSSIVSSCTKCASGWALEPASSSTKPKCYQCQDGCEKCTVDVSSTTPSTINRCLQCTANYALNNAGECIKCPLNCNECRIDPTNQNSVICLSFGCASSRALKDSDFSCELCSITNCAICVQQINDSFTCLQCSSGYYKDNSGNCQACVEGCSFCLNGETCIPNGCTEGFIRHRTEGTCLPCTGAGVARCSFEAADSEILVPEVCKSGNTLTKSSGGSLLCERCDLNCKKCDVNGLTKCDEGQCNTGYFYDPTDKVCYQNKYGCLQSKRWNGETICSACDTAISVLSNGKCKNCPTGCSGCTFDMTSAKFSCASCKDEYYRTANNLCAACPTGCNTCLSKEGSVQCTSCKSNYGLNGEQCEPCNTDNCENCQTSSGSGSSSVECTFCAKKYYINSESCGQCPNLCQECSYNGKYECLICQEGTGRSPDGTCIPCPATCQSCAVNSDRTIRCIKCKSNEYSLQPDGRCRPCSEVTFANCATCSSNPFKAKVSCYSCNAGYSLQNDGEGCIDCSIAKCDKCIHGNICLECKSGFQLTNHNTECAQKCYECKGNEADCGNDVSNLKNSTSNLKVVDCSIGDCWAYRMESLGQVTFARGCSNETCTSATTNENCKTINEKKECVKCCSGDRCNTWALDGKAGAERIANIPYFIFLLILINILTTGLRI</sequence>
<gene>
    <name evidence="3" type="ORF">DGYR_LOCUS14084</name>
</gene>
<evidence type="ECO:0000259" key="2">
    <source>
        <dbReference type="SMART" id="SM00181"/>
    </source>
</evidence>
<dbReference type="InterPro" id="IPR000742">
    <property type="entry name" value="EGF"/>
</dbReference>
<dbReference type="SMART" id="SM00261">
    <property type="entry name" value="FU"/>
    <property type="match status" value="5"/>
</dbReference>
<proteinExistence type="predicted"/>
<dbReference type="InterPro" id="IPR052798">
    <property type="entry name" value="Giardia_VSA"/>
</dbReference>